<dbReference type="EMBL" id="DSGB01000006">
    <property type="protein sequence ID" value="HER97108.1"/>
    <property type="molecule type" value="Genomic_DNA"/>
</dbReference>
<reference evidence="1" key="1">
    <citation type="journal article" date="2020" name="mSystems">
        <title>Genome- and Community-Level Interaction Insights into Carbon Utilization and Element Cycling Functions of Hydrothermarchaeota in Hydrothermal Sediment.</title>
        <authorList>
            <person name="Zhou Z."/>
            <person name="Liu Y."/>
            <person name="Xu W."/>
            <person name="Pan J."/>
            <person name="Luo Z.H."/>
            <person name="Li M."/>
        </authorList>
    </citation>
    <scope>NUCLEOTIDE SEQUENCE [LARGE SCALE GENOMIC DNA]</scope>
    <source>
        <strain evidence="1">SpSt-143</strain>
    </source>
</reference>
<evidence type="ECO:0000313" key="1">
    <source>
        <dbReference type="EMBL" id="HER97108.1"/>
    </source>
</evidence>
<dbReference type="PANTHER" id="PTHR21015">
    <property type="entry name" value="UDP-N-ACETYLGLUCOSAMINE--N-ACETYLMURAMYL-(PENTAPEPTIDE) PYROPHOSPHORYL-UNDECAPRENOL N-ACETYLGLUCOSAMINE TRANSFERASE 1"/>
    <property type="match status" value="1"/>
</dbReference>
<keyword evidence="1" id="KW-0808">Transferase</keyword>
<dbReference type="AlphaFoldDB" id="A0A7V2B2J6"/>
<sequence length="382" mass="43478">MTLEAPLRVLFVVQGEGRGHLTQALALRHLLREAGHEVAAVLVGHSPERALPSFFLNAITEPVHPFASPNFAFDHRFRGIRMGSTVATNLRRLSAFRHSLQQLREALAAYRPDLVVNFYEVLTGLLYRSWQSLPPLVCIGHQYFFLHSAYPFPPGLKLQRYLLRTYTRLTAPPSALHLALSFYEAPDLPHRRLYVVPPLLRPELFQQPLGLEEPFILVYLLNRGYAEDLLRWQQQHPELKLHVFWDNTDQPDGWSPQAGIVFYHLHAERFLEHMARCRAVVTTAGFETVSEALYLGKPLLVVPVEGHFEQRCNAHDLVTLGGGLWSPKFDLDPLLAMLPPQGVPVKTTEVTARFRAWAKQAPVRILPRLLEAARQPYFPVAL</sequence>
<gene>
    <name evidence="1" type="ORF">ENO59_11490</name>
</gene>
<dbReference type="Pfam" id="PF13528">
    <property type="entry name" value="Glyco_trans_1_3"/>
    <property type="match status" value="1"/>
</dbReference>
<protein>
    <submittedName>
        <fullName evidence="1">UDP- glucuronosyltransferase</fullName>
    </submittedName>
</protein>
<proteinExistence type="predicted"/>
<accession>A0A7V2B2J6</accession>
<comment type="caution">
    <text evidence="1">The sequence shown here is derived from an EMBL/GenBank/DDBJ whole genome shotgun (WGS) entry which is preliminary data.</text>
</comment>
<dbReference type="GO" id="GO:0016757">
    <property type="term" value="F:glycosyltransferase activity"/>
    <property type="evidence" value="ECO:0007669"/>
    <property type="project" value="TreeGrafter"/>
</dbReference>
<name>A0A7V2B2J6_RHOMR</name>
<organism evidence="1">
    <name type="scientific">Rhodothermus marinus</name>
    <name type="common">Rhodothermus obamensis</name>
    <dbReference type="NCBI Taxonomy" id="29549"/>
    <lineage>
        <taxon>Bacteria</taxon>
        <taxon>Pseudomonadati</taxon>
        <taxon>Rhodothermota</taxon>
        <taxon>Rhodothermia</taxon>
        <taxon>Rhodothermales</taxon>
        <taxon>Rhodothermaceae</taxon>
        <taxon>Rhodothermus</taxon>
    </lineage>
</organism>
<dbReference type="SUPFAM" id="SSF53756">
    <property type="entry name" value="UDP-Glycosyltransferase/glycogen phosphorylase"/>
    <property type="match status" value="1"/>
</dbReference>
<dbReference type="Gene3D" id="3.40.50.2000">
    <property type="entry name" value="Glycogen Phosphorylase B"/>
    <property type="match status" value="2"/>
</dbReference>
<dbReference type="PANTHER" id="PTHR21015:SF22">
    <property type="entry name" value="GLYCOSYLTRANSFERASE"/>
    <property type="match status" value="1"/>
</dbReference>